<protein>
    <submittedName>
        <fullName evidence="3">Uncharacterized protein</fullName>
    </submittedName>
</protein>
<keyword evidence="2" id="KW-1185">Reference proteome</keyword>
<proteinExistence type="predicted"/>
<feature type="transmembrane region" description="Helical" evidence="1">
    <location>
        <begin position="131"/>
        <end position="158"/>
    </location>
</feature>
<keyword evidence="1" id="KW-0472">Membrane</keyword>
<dbReference type="Proteomes" id="UP000887566">
    <property type="component" value="Unplaced"/>
</dbReference>
<reference evidence="3" key="1">
    <citation type="submission" date="2022-11" db="UniProtKB">
        <authorList>
            <consortium name="WormBaseParasite"/>
        </authorList>
    </citation>
    <scope>IDENTIFICATION</scope>
</reference>
<keyword evidence="1" id="KW-1133">Transmembrane helix</keyword>
<name>A0A914WDS6_9BILA</name>
<evidence type="ECO:0000313" key="3">
    <source>
        <dbReference type="WBParaSite" id="PSAMB.scaffold3832size16716.g22724.t1"/>
    </source>
</evidence>
<organism evidence="2 3">
    <name type="scientific">Plectus sambesii</name>
    <dbReference type="NCBI Taxonomy" id="2011161"/>
    <lineage>
        <taxon>Eukaryota</taxon>
        <taxon>Metazoa</taxon>
        <taxon>Ecdysozoa</taxon>
        <taxon>Nematoda</taxon>
        <taxon>Chromadorea</taxon>
        <taxon>Plectida</taxon>
        <taxon>Plectina</taxon>
        <taxon>Plectoidea</taxon>
        <taxon>Plectidae</taxon>
        <taxon>Plectus</taxon>
    </lineage>
</organism>
<dbReference type="WBParaSite" id="PSAMB.scaffold3832size16716.g22724.t1">
    <property type="protein sequence ID" value="PSAMB.scaffold3832size16716.g22724.t1"/>
    <property type="gene ID" value="PSAMB.scaffold3832size16716.g22724"/>
</dbReference>
<dbReference type="AlphaFoldDB" id="A0A914WDS6"/>
<accession>A0A914WDS6</accession>
<evidence type="ECO:0000313" key="2">
    <source>
        <dbReference type="Proteomes" id="UP000887566"/>
    </source>
</evidence>
<evidence type="ECO:0000256" key="1">
    <source>
        <dbReference type="SAM" id="Phobius"/>
    </source>
</evidence>
<keyword evidence="1" id="KW-0812">Transmembrane</keyword>
<sequence length="260" mass="29362">MSYDQFQNDFRQLISIDNSTKEIPPWITERLLNPRNNISACWSILDNACWQFYAAMAIAKQNIPAFFIVDISGTDANELLVETLLWLFRGVNTTPNHGCIQGSSLQARVRIATSAGMSDWSDTFPVKKSGFPWLIVVAASSGAFIIAAITGSLGWLYYHKRKIEPLKDIQETLYGLEHRSYLHRQSIREPPKIDLARTLPVLPTIDKDNELYDVTPYEPSPLQSPTPRSVVNFDAIMADYYQPANGGMQSIQYVDAELRT</sequence>